<name>A0A4C1ZKJ9_EUMVA</name>
<evidence type="ECO:0000313" key="1">
    <source>
        <dbReference type="EMBL" id="GBP87604.1"/>
    </source>
</evidence>
<protein>
    <submittedName>
        <fullName evidence="1">Uncharacterized protein</fullName>
    </submittedName>
</protein>
<organism evidence="1 2">
    <name type="scientific">Eumeta variegata</name>
    <name type="common">Bagworm moth</name>
    <name type="synonym">Eumeta japonica</name>
    <dbReference type="NCBI Taxonomy" id="151549"/>
    <lineage>
        <taxon>Eukaryota</taxon>
        <taxon>Metazoa</taxon>
        <taxon>Ecdysozoa</taxon>
        <taxon>Arthropoda</taxon>
        <taxon>Hexapoda</taxon>
        <taxon>Insecta</taxon>
        <taxon>Pterygota</taxon>
        <taxon>Neoptera</taxon>
        <taxon>Endopterygota</taxon>
        <taxon>Lepidoptera</taxon>
        <taxon>Glossata</taxon>
        <taxon>Ditrysia</taxon>
        <taxon>Tineoidea</taxon>
        <taxon>Psychidae</taxon>
        <taxon>Oiketicinae</taxon>
        <taxon>Eumeta</taxon>
    </lineage>
</organism>
<keyword evidence="2" id="KW-1185">Reference proteome</keyword>
<accession>A0A4C1ZKJ9</accession>
<proteinExistence type="predicted"/>
<dbReference type="EMBL" id="BGZK01001871">
    <property type="protein sequence ID" value="GBP87604.1"/>
    <property type="molecule type" value="Genomic_DNA"/>
</dbReference>
<evidence type="ECO:0000313" key="2">
    <source>
        <dbReference type="Proteomes" id="UP000299102"/>
    </source>
</evidence>
<dbReference type="AlphaFoldDB" id="A0A4C1ZKJ9"/>
<sequence length="205" mass="22860">MGSSRSMKYHTLIVYGRVAAAFAIAFCPVSESSGGWLPSFLSNSTVSSIALRLITSQETDNALTAQPVLLEKSITPYSESSLVDSIHPNCDGRDRHHQRYCRQLPLMEHNPFLWDAISLEEGRDLSVTDVHLILFTPMFGRVLSQSFSFQVEGHGTLDPIRRPTNGCRHQCDDKYLDRRLNVLNSTRVKNSTANPPVVIIEPGAF</sequence>
<gene>
    <name evidence="1" type="ORF">EVAR_99579_1</name>
</gene>
<dbReference type="Proteomes" id="UP000299102">
    <property type="component" value="Unassembled WGS sequence"/>
</dbReference>
<reference evidence="1 2" key="1">
    <citation type="journal article" date="2019" name="Commun. Biol.">
        <title>The bagworm genome reveals a unique fibroin gene that provides high tensile strength.</title>
        <authorList>
            <person name="Kono N."/>
            <person name="Nakamura H."/>
            <person name="Ohtoshi R."/>
            <person name="Tomita M."/>
            <person name="Numata K."/>
            <person name="Arakawa K."/>
        </authorList>
    </citation>
    <scope>NUCLEOTIDE SEQUENCE [LARGE SCALE GENOMIC DNA]</scope>
</reference>
<comment type="caution">
    <text evidence="1">The sequence shown here is derived from an EMBL/GenBank/DDBJ whole genome shotgun (WGS) entry which is preliminary data.</text>
</comment>